<keyword evidence="1" id="KW-0812">Transmembrane</keyword>
<protein>
    <submittedName>
        <fullName evidence="2">Uncharacterized protein</fullName>
    </submittedName>
</protein>
<feature type="transmembrane region" description="Helical" evidence="1">
    <location>
        <begin position="6"/>
        <end position="31"/>
    </location>
</feature>
<proteinExistence type="predicted"/>
<evidence type="ECO:0000256" key="1">
    <source>
        <dbReference type="SAM" id="Phobius"/>
    </source>
</evidence>
<dbReference type="AlphaFoldDB" id="C9ZWZ0"/>
<keyword evidence="1" id="KW-0472">Membrane</keyword>
<organism evidence="2 3">
    <name type="scientific">Trypanosoma brucei gambiense (strain MHOM/CI/86/DAL972)</name>
    <dbReference type="NCBI Taxonomy" id="679716"/>
    <lineage>
        <taxon>Eukaryota</taxon>
        <taxon>Discoba</taxon>
        <taxon>Euglenozoa</taxon>
        <taxon>Kinetoplastea</taxon>
        <taxon>Metakinetoplastina</taxon>
        <taxon>Trypanosomatida</taxon>
        <taxon>Trypanosomatidae</taxon>
        <taxon>Trypanosoma</taxon>
    </lineage>
</organism>
<dbReference type="EMBL" id="FN554972">
    <property type="protein sequence ID" value="CBH13931.1"/>
    <property type="molecule type" value="Genomic_DNA"/>
</dbReference>
<evidence type="ECO:0000313" key="2">
    <source>
        <dbReference type="EMBL" id="CBH13931.1"/>
    </source>
</evidence>
<reference evidence="3" key="1">
    <citation type="journal article" date="2010" name="PLoS Negl. Trop. Dis.">
        <title>The genome sequence of Trypanosoma brucei gambiense, causative agent of chronic human african trypanosomiasis.</title>
        <authorList>
            <person name="Jackson A.P."/>
            <person name="Sanders M."/>
            <person name="Berry A."/>
            <person name="McQuillan J."/>
            <person name="Aslett M.A."/>
            <person name="Quail M.A."/>
            <person name="Chukualim B."/>
            <person name="Capewell P."/>
            <person name="MacLeod A."/>
            <person name="Melville S.E."/>
            <person name="Gibson W."/>
            <person name="Barry J.D."/>
            <person name="Berriman M."/>
            <person name="Hertz-Fowler C."/>
        </authorList>
    </citation>
    <scope>NUCLEOTIDE SEQUENCE [LARGE SCALE GENOMIC DNA]</scope>
    <source>
        <strain evidence="3">MHOM/CI/86/DAL972</strain>
    </source>
</reference>
<dbReference type="KEGG" id="tbg:TbgDal_IX40"/>
<sequence length="117" mass="12998">MSPPPALIGFVFVFGFWFFCLEAAAFATFSLSEICMLNCGARFLLNCNLLFGCLCTPRLLCCSVMNLEYILVRVYWTLEDVHSNSCGKLISVEICCCCSLGCFRGLRELECLSSCAI</sequence>
<accession>C9ZWZ0</accession>
<keyword evidence="1" id="KW-1133">Transmembrane helix</keyword>
<gene>
    <name evidence="2" type="ORF">TbgDal_IX40</name>
</gene>
<dbReference type="Proteomes" id="UP000002316">
    <property type="component" value="Chromosome 9"/>
</dbReference>
<name>C9ZWZ0_TRYB9</name>
<dbReference type="RefSeq" id="XP_011776205.1">
    <property type="nucleotide sequence ID" value="XM_011777903.1"/>
</dbReference>
<evidence type="ECO:0000313" key="3">
    <source>
        <dbReference type="Proteomes" id="UP000002316"/>
    </source>
</evidence>
<dbReference type="GeneID" id="23860409"/>